<dbReference type="InterPro" id="IPR052931">
    <property type="entry name" value="Prophage_regulatory_activator"/>
</dbReference>
<dbReference type="Gene3D" id="1.10.238.160">
    <property type="match status" value="1"/>
</dbReference>
<accession>A0A2N3J4V0</accession>
<name>A0A2N3J4V0_AERSO</name>
<dbReference type="RefSeq" id="WP_005312296.1">
    <property type="nucleotide sequence ID" value="NZ_NQMM01000018.1"/>
</dbReference>
<comment type="caution">
    <text evidence="1">The sequence shown here is derived from an EMBL/GenBank/DDBJ whole genome shotgun (WGS) entry which is preliminary data.</text>
</comment>
<protein>
    <submittedName>
        <fullName evidence="1">AlpA family phage regulatory protein</fullName>
    </submittedName>
</protein>
<dbReference type="PANTHER" id="PTHR36154">
    <property type="entry name" value="DNA-BINDING TRANSCRIPTIONAL ACTIVATOR ALPA"/>
    <property type="match status" value="1"/>
</dbReference>
<reference evidence="1 2" key="1">
    <citation type="journal article" date="2017" name="Front. Microbiol.">
        <title>Strong Genomic and Phenotypic Heterogeneity in the Aeromonas sobria Species Complex.</title>
        <authorList>
            <person name="Gauthier J."/>
            <person name="Vincent A.T."/>
            <person name="Charette S.J."/>
            <person name="Derome N."/>
        </authorList>
    </citation>
    <scope>NUCLEOTIDE SEQUENCE [LARGE SCALE GENOMIC DNA]</scope>
    <source>
        <strain evidence="1 2">TM18</strain>
    </source>
</reference>
<dbReference type="AlphaFoldDB" id="A0A2N3J4V0"/>
<evidence type="ECO:0000313" key="2">
    <source>
        <dbReference type="Proteomes" id="UP000233467"/>
    </source>
</evidence>
<dbReference type="InterPro" id="IPR010260">
    <property type="entry name" value="AlpA"/>
</dbReference>
<dbReference type="PANTHER" id="PTHR36154:SF1">
    <property type="entry name" value="DNA-BINDING TRANSCRIPTIONAL ACTIVATOR ALPA"/>
    <property type="match status" value="1"/>
</dbReference>
<dbReference type="Pfam" id="PF05930">
    <property type="entry name" value="Phage_AlpA"/>
    <property type="match status" value="1"/>
</dbReference>
<dbReference type="EMBL" id="NQMM01000018">
    <property type="protein sequence ID" value="PKQ81094.1"/>
    <property type="molecule type" value="Genomic_DNA"/>
</dbReference>
<dbReference type="Proteomes" id="UP000233467">
    <property type="component" value="Unassembled WGS sequence"/>
</dbReference>
<keyword evidence="2" id="KW-1185">Reference proteome</keyword>
<gene>
    <name evidence="1" type="ORF">CJP16_05895</name>
</gene>
<organism evidence="1 2">
    <name type="scientific">Aeromonas sobria</name>
    <dbReference type="NCBI Taxonomy" id="646"/>
    <lineage>
        <taxon>Bacteria</taxon>
        <taxon>Pseudomonadati</taxon>
        <taxon>Pseudomonadota</taxon>
        <taxon>Gammaproteobacteria</taxon>
        <taxon>Aeromonadales</taxon>
        <taxon>Aeromonadaceae</taxon>
        <taxon>Aeromonas</taxon>
    </lineage>
</organism>
<sequence length="69" mass="7960">MSEQNIRLLRIKDVISKVGLSKPTIYLRMKEGTFPRPVSIGPKSVAWVEHEINDWLTAKISERTTRSNH</sequence>
<evidence type="ECO:0000313" key="1">
    <source>
        <dbReference type="EMBL" id="PKQ81094.1"/>
    </source>
</evidence>
<proteinExistence type="predicted"/>